<proteinExistence type="predicted"/>
<dbReference type="RefSeq" id="WP_131926823.1">
    <property type="nucleotide sequence ID" value="NZ_SMAG01000014.1"/>
</dbReference>
<organism evidence="1 2">
    <name type="scientific">Hazenella coriacea</name>
    <dbReference type="NCBI Taxonomy" id="1179467"/>
    <lineage>
        <taxon>Bacteria</taxon>
        <taxon>Bacillati</taxon>
        <taxon>Bacillota</taxon>
        <taxon>Bacilli</taxon>
        <taxon>Bacillales</taxon>
        <taxon>Thermoactinomycetaceae</taxon>
        <taxon>Hazenella</taxon>
    </lineage>
</organism>
<evidence type="ECO:0000313" key="2">
    <source>
        <dbReference type="Proteomes" id="UP000294937"/>
    </source>
</evidence>
<accession>A0A4R3L1F0</accession>
<protein>
    <submittedName>
        <fullName evidence="1">Uncharacterized protein</fullName>
    </submittedName>
</protein>
<keyword evidence="2" id="KW-1185">Reference proteome</keyword>
<dbReference type="EMBL" id="SMAG01000014">
    <property type="protein sequence ID" value="TCS92217.1"/>
    <property type="molecule type" value="Genomic_DNA"/>
</dbReference>
<comment type="caution">
    <text evidence="1">The sequence shown here is derived from an EMBL/GenBank/DDBJ whole genome shotgun (WGS) entry which is preliminary data.</text>
</comment>
<reference evidence="1 2" key="1">
    <citation type="submission" date="2019-03" db="EMBL/GenBank/DDBJ databases">
        <title>Genomic Encyclopedia of Type Strains, Phase IV (KMG-IV): sequencing the most valuable type-strain genomes for metagenomic binning, comparative biology and taxonomic classification.</title>
        <authorList>
            <person name="Goeker M."/>
        </authorList>
    </citation>
    <scope>NUCLEOTIDE SEQUENCE [LARGE SCALE GENOMIC DNA]</scope>
    <source>
        <strain evidence="1 2">DSM 45707</strain>
    </source>
</reference>
<dbReference type="AlphaFoldDB" id="A0A4R3L1F0"/>
<evidence type="ECO:0000313" key="1">
    <source>
        <dbReference type="EMBL" id="TCS92217.1"/>
    </source>
</evidence>
<sequence>MEKYIVVLDPGQEPQVVESNFNPRDLINKKLPNNTDCTFIDSERSILIYMDDFAAVDRSLPANREIEGLGVVGGSLVICGVDKDLEIPELCGLSLNNTEKVLSWIKQHTKVAVY</sequence>
<name>A0A4R3L1F0_9BACL</name>
<gene>
    <name evidence="1" type="ORF">EDD58_1148</name>
</gene>
<dbReference type="Proteomes" id="UP000294937">
    <property type="component" value="Unassembled WGS sequence"/>
</dbReference>